<reference evidence="9 10" key="1">
    <citation type="journal article" date="2017" name="Environ. Microbiol.">
        <title>Genomic and physiological analyses of 'Reinekea forsetii' reveal a versatile opportunistic lifestyle during spring algae blooms.</title>
        <authorList>
            <person name="Avci B."/>
            <person name="Hahnke R.L."/>
            <person name="Chafee M."/>
            <person name="Fischer T."/>
            <person name="Gruber-Vodicka H."/>
            <person name="Tegetmeyer H.E."/>
            <person name="Harder J."/>
            <person name="Fuchs B.M."/>
            <person name="Amann R.I."/>
            <person name="Teeling H."/>
        </authorList>
    </citation>
    <scope>NUCLEOTIDE SEQUENCE [LARGE SCALE GENOMIC DNA]</scope>
    <source>
        <strain evidence="9 10">Hel1_31_D35</strain>
    </source>
</reference>
<dbReference type="KEGG" id="rfo:REIFOR_03348"/>
<comment type="function">
    <text evidence="1 7">RNaseP catalyzes the removal of the 5'-leader sequence from pre-tRNA to produce the mature 5'-terminus. It can also cleave other RNA substrates such as 4.5S RNA. The protein component plays an auxiliary but essential role in vivo by binding to the 5'-leader sequence and broadening the substrate specificity of the ribozyme.</text>
</comment>
<dbReference type="InterPro" id="IPR020568">
    <property type="entry name" value="Ribosomal_Su5_D2-typ_SF"/>
</dbReference>
<name>A0A2K8KY83_9GAMM</name>
<evidence type="ECO:0000256" key="5">
    <source>
        <dbReference type="ARBA" id="ARBA00022801"/>
    </source>
</evidence>
<dbReference type="GO" id="GO:0004526">
    <property type="term" value="F:ribonuclease P activity"/>
    <property type="evidence" value="ECO:0007669"/>
    <property type="project" value="UniProtKB-UniRule"/>
</dbReference>
<protein>
    <recommendedName>
        <fullName evidence="7 8">Ribonuclease P protein component</fullName>
        <shortName evidence="7">RNase P protein</shortName>
        <shortName evidence="7">RNaseP protein</shortName>
        <ecNumber evidence="7 8">3.1.26.5</ecNumber>
    </recommendedName>
    <alternativeName>
        <fullName evidence="7">Protein C5</fullName>
    </alternativeName>
</protein>
<dbReference type="GO" id="GO:0000049">
    <property type="term" value="F:tRNA binding"/>
    <property type="evidence" value="ECO:0007669"/>
    <property type="project" value="UniProtKB-UniRule"/>
</dbReference>
<evidence type="ECO:0000256" key="8">
    <source>
        <dbReference type="NCBIfam" id="TIGR00188"/>
    </source>
</evidence>
<evidence type="ECO:0000256" key="4">
    <source>
        <dbReference type="ARBA" id="ARBA00022759"/>
    </source>
</evidence>
<keyword evidence="3 7" id="KW-0540">Nuclease</keyword>
<proteinExistence type="inferred from homology"/>
<dbReference type="InterPro" id="IPR000100">
    <property type="entry name" value="RNase_P"/>
</dbReference>
<keyword evidence="5 7" id="KW-0378">Hydrolase</keyword>
<evidence type="ECO:0000256" key="2">
    <source>
        <dbReference type="ARBA" id="ARBA00022694"/>
    </source>
</evidence>
<dbReference type="NCBIfam" id="TIGR00188">
    <property type="entry name" value="rnpA"/>
    <property type="match status" value="1"/>
</dbReference>
<dbReference type="GO" id="GO:0042781">
    <property type="term" value="F:3'-tRNA processing endoribonuclease activity"/>
    <property type="evidence" value="ECO:0007669"/>
    <property type="project" value="TreeGrafter"/>
</dbReference>
<keyword evidence="2 7" id="KW-0819">tRNA processing</keyword>
<dbReference type="SUPFAM" id="SSF54211">
    <property type="entry name" value="Ribosomal protein S5 domain 2-like"/>
    <property type="match status" value="1"/>
</dbReference>
<dbReference type="Pfam" id="PF00825">
    <property type="entry name" value="Ribonuclease_P"/>
    <property type="match status" value="1"/>
</dbReference>
<dbReference type="EC" id="3.1.26.5" evidence="7 8"/>
<keyword evidence="10" id="KW-1185">Reference proteome</keyword>
<gene>
    <name evidence="7" type="primary">rnpA</name>
    <name evidence="9" type="ORF">REIFOR_03348</name>
</gene>
<dbReference type="RefSeq" id="WP_100258639.1">
    <property type="nucleotide sequence ID" value="NZ_CP011797.1"/>
</dbReference>
<sequence length="121" mass="14145">MPISFGYPRTLRLLTAADFRTVFDQVDVKAPSDLCLLLARFNKQDQPRLGFIISKKNIKRAVERNRIKRIARDYLRLHQHELPNLDIVFMGRKGLDKSTNIEIYQLLNKQFSKLKKRASAC</sequence>
<dbReference type="AlphaFoldDB" id="A0A2K8KY83"/>
<organism evidence="9 10">
    <name type="scientific">Reinekea forsetii</name>
    <dbReference type="NCBI Taxonomy" id="1336806"/>
    <lineage>
        <taxon>Bacteria</taxon>
        <taxon>Pseudomonadati</taxon>
        <taxon>Pseudomonadota</taxon>
        <taxon>Gammaproteobacteria</taxon>
        <taxon>Oceanospirillales</taxon>
        <taxon>Saccharospirillaceae</taxon>
        <taxon>Reinekea</taxon>
    </lineage>
</organism>
<dbReference type="Gene3D" id="3.30.230.10">
    <property type="match status" value="1"/>
</dbReference>
<dbReference type="GO" id="GO:0001682">
    <property type="term" value="P:tRNA 5'-leader removal"/>
    <property type="evidence" value="ECO:0007669"/>
    <property type="project" value="UniProtKB-UniRule"/>
</dbReference>
<comment type="subunit">
    <text evidence="7">Consists of a catalytic RNA component (M1 or rnpB) and a protein subunit.</text>
</comment>
<comment type="similarity">
    <text evidence="7">Belongs to the RnpA family.</text>
</comment>
<dbReference type="HAMAP" id="MF_00227">
    <property type="entry name" value="RNase_P"/>
    <property type="match status" value="1"/>
</dbReference>
<dbReference type="PANTHER" id="PTHR33992:SF1">
    <property type="entry name" value="RIBONUCLEASE P PROTEIN COMPONENT"/>
    <property type="match status" value="1"/>
</dbReference>
<comment type="catalytic activity">
    <reaction evidence="7">
        <text>Endonucleolytic cleavage of RNA, removing 5'-extranucleotides from tRNA precursor.</text>
        <dbReference type="EC" id="3.1.26.5"/>
    </reaction>
</comment>
<keyword evidence="4 7" id="KW-0255">Endonuclease</keyword>
<evidence type="ECO:0000256" key="3">
    <source>
        <dbReference type="ARBA" id="ARBA00022722"/>
    </source>
</evidence>
<dbReference type="PANTHER" id="PTHR33992">
    <property type="entry name" value="RIBONUCLEASE P PROTEIN COMPONENT"/>
    <property type="match status" value="1"/>
</dbReference>
<dbReference type="PROSITE" id="PS00648">
    <property type="entry name" value="RIBONUCLEASE_P"/>
    <property type="match status" value="1"/>
</dbReference>
<evidence type="ECO:0000313" key="10">
    <source>
        <dbReference type="Proteomes" id="UP000229757"/>
    </source>
</evidence>
<dbReference type="InterPro" id="IPR014721">
    <property type="entry name" value="Ribsml_uS5_D2-typ_fold_subgr"/>
</dbReference>
<dbReference type="Proteomes" id="UP000229757">
    <property type="component" value="Chromosome"/>
</dbReference>
<evidence type="ECO:0000256" key="6">
    <source>
        <dbReference type="ARBA" id="ARBA00022884"/>
    </source>
</evidence>
<dbReference type="EMBL" id="CP011797">
    <property type="protein sequence ID" value="ATX78451.1"/>
    <property type="molecule type" value="Genomic_DNA"/>
</dbReference>
<evidence type="ECO:0000256" key="1">
    <source>
        <dbReference type="ARBA" id="ARBA00002663"/>
    </source>
</evidence>
<dbReference type="GO" id="GO:0030677">
    <property type="term" value="C:ribonuclease P complex"/>
    <property type="evidence" value="ECO:0007669"/>
    <property type="project" value="TreeGrafter"/>
</dbReference>
<evidence type="ECO:0000256" key="7">
    <source>
        <dbReference type="HAMAP-Rule" id="MF_00227"/>
    </source>
</evidence>
<accession>A0A2K8KY83</accession>
<dbReference type="OrthoDB" id="9796422at2"/>
<evidence type="ECO:0000313" key="9">
    <source>
        <dbReference type="EMBL" id="ATX78451.1"/>
    </source>
</evidence>
<keyword evidence="6 7" id="KW-0694">RNA-binding</keyword>
<dbReference type="InterPro" id="IPR020539">
    <property type="entry name" value="RNase_P_CS"/>
</dbReference>